<feature type="compositionally biased region" description="Pro residues" evidence="4">
    <location>
        <begin position="156"/>
        <end position="167"/>
    </location>
</feature>
<dbReference type="Gene3D" id="2.60.40.1670">
    <property type="entry name" value="beta-sandwich domain of Sec23/24"/>
    <property type="match status" value="1"/>
</dbReference>
<feature type="domain" description="Sec23/Sec24 trunk" evidence="7">
    <location>
        <begin position="477"/>
        <end position="702"/>
    </location>
</feature>
<evidence type="ECO:0000259" key="5">
    <source>
        <dbReference type="Pfam" id="PF00626"/>
    </source>
</evidence>
<dbReference type="PANTHER" id="PTHR13803:SF4">
    <property type="entry name" value="SECRETORY 24CD, ISOFORM C"/>
    <property type="match status" value="1"/>
</dbReference>
<dbReference type="Pfam" id="PF04811">
    <property type="entry name" value="Sec23_trunk"/>
    <property type="match status" value="1"/>
</dbReference>
<dbReference type="SUPFAM" id="SSF82919">
    <property type="entry name" value="Zn-finger domain of Sec23/24"/>
    <property type="match status" value="1"/>
</dbReference>
<feature type="region of interest" description="Disordered" evidence="4">
    <location>
        <begin position="149"/>
        <end position="305"/>
    </location>
</feature>
<dbReference type="Gene3D" id="3.40.20.10">
    <property type="entry name" value="Severin"/>
    <property type="match status" value="1"/>
</dbReference>
<dbReference type="Pfam" id="PF00626">
    <property type="entry name" value="Gelsolin"/>
    <property type="match status" value="1"/>
</dbReference>
<dbReference type="InterPro" id="IPR036174">
    <property type="entry name" value="Znf_Sec23_Sec24_sf"/>
</dbReference>
<keyword evidence="3" id="KW-0653">Protein transport</keyword>
<evidence type="ECO:0000256" key="4">
    <source>
        <dbReference type="SAM" id="MobiDB-lite"/>
    </source>
</evidence>
<comment type="similarity">
    <text evidence="1">Belongs to the SEC23/SEC24 family. SEC24 subfamily.</text>
</comment>
<evidence type="ECO:0000313" key="10">
    <source>
        <dbReference type="EMBL" id="GAN08835.1"/>
    </source>
</evidence>
<feature type="domain" description="Sec23/Sec24 helical" evidence="8">
    <location>
        <begin position="814"/>
        <end position="916"/>
    </location>
</feature>
<dbReference type="InterPro" id="IPR012990">
    <property type="entry name" value="Beta-sandwich_Sec23_24"/>
</dbReference>
<dbReference type="GO" id="GO:0090110">
    <property type="term" value="P:COPII-coated vesicle cargo loading"/>
    <property type="evidence" value="ECO:0007669"/>
    <property type="project" value="TreeGrafter"/>
</dbReference>
<dbReference type="InterPro" id="IPR007123">
    <property type="entry name" value="Gelsolin-like_dom"/>
</dbReference>
<dbReference type="OrthoDB" id="49016at2759"/>
<feature type="region of interest" description="Disordered" evidence="4">
    <location>
        <begin position="1"/>
        <end position="27"/>
    </location>
</feature>
<evidence type="ECO:0000259" key="9">
    <source>
        <dbReference type="Pfam" id="PF08033"/>
    </source>
</evidence>
<dbReference type="Pfam" id="PF04810">
    <property type="entry name" value="zf-Sec23_Sec24"/>
    <property type="match status" value="1"/>
</dbReference>
<dbReference type="PANTHER" id="PTHR13803">
    <property type="entry name" value="SEC24-RELATED PROTEIN"/>
    <property type="match status" value="1"/>
</dbReference>
<dbReference type="InterPro" id="IPR006900">
    <property type="entry name" value="Sec23/24_helical_dom"/>
</dbReference>
<feature type="compositionally biased region" description="Low complexity" evidence="4">
    <location>
        <begin position="196"/>
        <end position="257"/>
    </location>
</feature>
<feature type="region of interest" description="Disordered" evidence="4">
    <location>
        <begin position="107"/>
        <end position="135"/>
    </location>
</feature>
<keyword evidence="11" id="KW-1185">Reference proteome</keyword>
<reference evidence="10" key="1">
    <citation type="submission" date="2014-09" db="EMBL/GenBank/DDBJ databases">
        <title>Draft genome sequence of an oleaginous Mucoromycotina fungus Mucor ambiguus NBRC6742.</title>
        <authorList>
            <person name="Takeda I."/>
            <person name="Yamane N."/>
            <person name="Morita T."/>
            <person name="Tamano K."/>
            <person name="Machida M."/>
            <person name="Baker S."/>
            <person name="Koike H."/>
        </authorList>
    </citation>
    <scope>NUCLEOTIDE SEQUENCE</scope>
    <source>
        <strain evidence="10">NBRC 6742</strain>
    </source>
</reference>
<dbReference type="Gene3D" id="2.30.30.380">
    <property type="entry name" value="Zn-finger domain of Sec23/24"/>
    <property type="match status" value="1"/>
</dbReference>
<feature type="compositionally biased region" description="Polar residues" evidence="4">
    <location>
        <begin position="186"/>
        <end position="195"/>
    </location>
</feature>
<dbReference type="InterPro" id="IPR050550">
    <property type="entry name" value="SEC23_SEC24_subfamily"/>
</dbReference>
<evidence type="ECO:0000259" key="7">
    <source>
        <dbReference type="Pfam" id="PF04811"/>
    </source>
</evidence>
<feature type="domain" description="Sec23/Sec24 beta-sandwich" evidence="9">
    <location>
        <begin position="719"/>
        <end position="802"/>
    </location>
</feature>
<dbReference type="InterPro" id="IPR036180">
    <property type="entry name" value="Gelsolin-like_dom_sf"/>
</dbReference>
<dbReference type="SUPFAM" id="SSF82754">
    <property type="entry name" value="C-terminal, gelsolin-like domain of Sec23/24"/>
    <property type="match status" value="1"/>
</dbReference>
<keyword evidence="2" id="KW-0813">Transport</keyword>
<feature type="compositionally biased region" description="Low complexity" evidence="4">
    <location>
        <begin position="116"/>
        <end position="126"/>
    </location>
</feature>
<dbReference type="GO" id="GO:0000149">
    <property type="term" value="F:SNARE binding"/>
    <property type="evidence" value="ECO:0007669"/>
    <property type="project" value="TreeGrafter"/>
</dbReference>
<protein>
    <submittedName>
        <fullName evidence="10">Protein transport protein Sec24C isoform X4</fullName>
    </submittedName>
</protein>
<dbReference type="InterPro" id="IPR006896">
    <property type="entry name" value="Sec23/24_trunk_dom"/>
</dbReference>
<proteinExistence type="inferred from homology"/>
<evidence type="ECO:0000256" key="1">
    <source>
        <dbReference type="ARBA" id="ARBA00008334"/>
    </source>
</evidence>
<name>A0A0C9LWN5_9FUNG</name>
<dbReference type="SUPFAM" id="SSF53300">
    <property type="entry name" value="vWA-like"/>
    <property type="match status" value="1"/>
</dbReference>
<sequence>MEQQRPPQMGVRPTAPNGLQPHMAQPGVPGVRPVNVVGGGGKPFTKKFRDHSIQQTIIAPIQPIMQGQPMRPVGAPGMRPPMMRPNVNSPGMRPPMISPQIAQQQRPMMVSPPPQQQQQAMRPVASLPQMRPLSPRQSNLVAPMQNMNLQQQQQPPMSPPQMQPPVPQQQVRQPTAGKSRRVYVSHDTNGMNQAVPSQQQQQQGPWPNSLQQQQQNPPIQPQQRQQQFQPQAMQQQQQPQFSQPQFQTPQPSSVASPRSHHAHHHQSAAAGVGYTNAPYSNTDQQLPPELRPPTQPRPRIDPDQMPAPVQVREQDQELFEDKFFGTLERDRVPFATTNFIGLDQGNCNPRFMRSTVDRIPCNKELADKSKLPLGLVVQPLAKLRSDEVGVQVVDHGEEGPIRCSRCRAYINPWCVFTHGGSKFECNICTHSNTVPDWYFANVDMSGRRVDVNERPELRYGSVEFEVTKDYNSKDRPPVPLNYVFAMDVSVQAIQSGMLQSVCEALKHALYDGQGNPKLNNRIGILTFNKDVHFYNLAPGLASAQMLVVSDINDVFVPLQAGFLADPLESRHVIMELLDSLPHMFKDTTRAESVYTAAVRGGLQALNDTGGQMFVFQTCLPNYGLDLLKSRDDKSLYGTDKEKSLLAAQNNRYKELGEACVKSGVCVNTWGFPHQYMDVATLNVVSHLTGGDFRYFPNFSLAEKYRIIYQLDHDLHRETGFDGIFRIRCSDGLQVMDHFGNCHMSVYTECDVAGIDEDKAIAAVLKHDGKLDPNRGASFQCALLYTTRDGHRRVRIHNLQLAATEQIADVFRYGDVDTTVSIMLRQTIFDLYHKNRKELHKKMTDACVDILTAYRLNCAAATSPGQLILPEAFKLLPVYVHGAIRSAVLRGTGNDVNIDSRAAGMSMFNTLSVAELVWTLYPRMYPLHDLSLQYSTADMNGQRKLPKMIRCSYDRLDNKGCYLVDTGSDLYLWLGKSLSTEYIENLFNVKTLDEVDPNMITLPVQANVLSEEVHGLMRQLQASRVKYLALHVVRQEKDALEFMFATWMSEDRNVEIQTYVDYMCVLHRKIQEEMKKNSS</sequence>
<dbReference type="SUPFAM" id="SSF81995">
    <property type="entry name" value="beta-sandwich domain of Sec23/24"/>
    <property type="match status" value="1"/>
</dbReference>
<dbReference type="Proteomes" id="UP000053815">
    <property type="component" value="Unassembled WGS sequence"/>
</dbReference>
<accession>A0A0C9LWN5</accession>
<dbReference type="GO" id="GO:0008270">
    <property type="term" value="F:zinc ion binding"/>
    <property type="evidence" value="ECO:0007669"/>
    <property type="project" value="InterPro"/>
</dbReference>
<dbReference type="AlphaFoldDB" id="A0A0C9LWN5"/>
<dbReference type="Pfam" id="PF04815">
    <property type="entry name" value="Sec23_helical"/>
    <property type="match status" value="1"/>
</dbReference>
<dbReference type="InterPro" id="IPR036175">
    <property type="entry name" value="Sec23/24_helical_dom_sf"/>
</dbReference>
<dbReference type="InterPro" id="IPR029006">
    <property type="entry name" value="ADF-H/Gelsolin-like_dom_sf"/>
</dbReference>
<feature type="domain" description="Gelsolin-like" evidence="5">
    <location>
        <begin position="943"/>
        <end position="1015"/>
    </location>
</feature>
<dbReference type="GO" id="GO:0070971">
    <property type="term" value="C:endoplasmic reticulum exit site"/>
    <property type="evidence" value="ECO:0007669"/>
    <property type="project" value="TreeGrafter"/>
</dbReference>
<dbReference type="Pfam" id="PF08033">
    <property type="entry name" value="Sec23_BS"/>
    <property type="match status" value="1"/>
</dbReference>
<dbReference type="GO" id="GO:0030127">
    <property type="term" value="C:COPII vesicle coat"/>
    <property type="evidence" value="ECO:0007669"/>
    <property type="project" value="InterPro"/>
</dbReference>
<evidence type="ECO:0000259" key="8">
    <source>
        <dbReference type="Pfam" id="PF04815"/>
    </source>
</evidence>
<dbReference type="InterPro" id="IPR036465">
    <property type="entry name" value="vWFA_dom_sf"/>
</dbReference>
<evidence type="ECO:0000259" key="6">
    <source>
        <dbReference type="Pfam" id="PF04810"/>
    </source>
</evidence>
<dbReference type="Gene3D" id="3.40.50.410">
    <property type="entry name" value="von Willebrand factor, type A domain"/>
    <property type="match status" value="1"/>
</dbReference>
<evidence type="ECO:0000256" key="2">
    <source>
        <dbReference type="ARBA" id="ARBA00022448"/>
    </source>
</evidence>
<organism evidence="10">
    <name type="scientific">Mucor ambiguus</name>
    <dbReference type="NCBI Taxonomy" id="91626"/>
    <lineage>
        <taxon>Eukaryota</taxon>
        <taxon>Fungi</taxon>
        <taxon>Fungi incertae sedis</taxon>
        <taxon>Mucoromycota</taxon>
        <taxon>Mucoromycotina</taxon>
        <taxon>Mucoromycetes</taxon>
        <taxon>Mucorales</taxon>
        <taxon>Mucorineae</taxon>
        <taxon>Mucoraceae</taxon>
        <taxon>Mucor</taxon>
    </lineage>
</organism>
<evidence type="ECO:0000313" key="11">
    <source>
        <dbReference type="Proteomes" id="UP000053815"/>
    </source>
</evidence>
<dbReference type="STRING" id="91626.A0A0C9LWN5"/>
<dbReference type="EMBL" id="DF836515">
    <property type="protein sequence ID" value="GAN08835.1"/>
    <property type="molecule type" value="Genomic_DNA"/>
</dbReference>
<gene>
    <name evidence="10" type="ORF">MAM1_0226d08352</name>
</gene>
<dbReference type="SUPFAM" id="SSF81811">
    <property type="entry name" value="Helical domain of Sec23/24"/>
    <property type="match status" value="1"/>
</dbReference>
<dbReference type="GO" id="GO:0006886">
    <property type="term" value="P:intracellular protein transport"/>
    <property type="evidence" value="ECO:0007669"/>
    <property type="project" value="InterPro"/>
</dbReference>
<feature type="domain" description="Zinc finger Sec23/Sec24-type" evidence="6">
    <location>
        <begin position="400"/>
        <end position="438"/>
    </location>
</feature>
<evidence type="ECO:0000256" key="3">
    <source>
        <dbReference type="ARBA" id="ARBA00022927"/>
    </source>
</evidence>
<dbReference type="InterPro" id="IPR006895">
    <property type="entry name" value="Znf_Sec23_Sec24"/>
</dbReference>
<dbReference type="Gene3D" id="1.20.120.730">
    <property type="entry name" value="Sec23/Sec24 helical domain"/>
    <property type="match status" value="1"/>
</dbReference>